<evidence type="ECO:0000256" key="7">
    <source>
        <dbReference type="SAM" id="MobiDB-lite"/>
    </source>
</evidence>
<organism evidence="9 10">
    <name type="scientific">Phanerochaete sordida</name>
    <dbReference type="NCBI Taxonomy" id="48140"/>
    <lineage>
        <taxon>Eukaryota</taxon>
        <taxon>Fungi</taxon>
        <taxon>Dikarya</taxon>
        <taxon>Basidiomycota</taxon>
        <taxon>Agaricomycotina</taxon>
        <taxon>Agaricomycetes</taxon>
        <taxon>Polyporales</taxon>
        <taxon>Phanerochaetaceae</taxon>
        <taxon>Phanerochaete</taxon>
    </lineage>
</organism>
<accession>A0A9P3G4K8</accession>
<feature type="region of interest" description="Disordered" evidence="7">
    <location>
        <begin position="101"/>
        <end position="134"/>
    </location>
</feature>
<feature type="region of interest" description="Disordered" evidence="7">
    <location>
        <begin position="309"/>
        <end position="344"/>
    </location>
</feature>
<dbReference type="CDD" id="cd00067">
    <property type="entry name" value="GAL4"/>
    <property type="match status" value="1"/>
</dbReference>
<evidence type="ECO:0000256" key="1">
    <source>
        <dbReference type="ARBA" id="ARBA00004123"/>
    </source>
</evidence>
<keyword evidence="3" id="KW-0805">Transcription regulation</keyword>
<sequence length="877" mass="96628">MPAKRNHPRSSPSSSSSSHDGHAVYASDHFFAPEYPPADINSWRSGLKREASMFYPQTPDGQGTPSNAGFYFDSSHLYASPHMASQYDSITRGPSPFNLGQPSTSPSLMSGLYQDGAGAAKKPRKETSGNSYPSGGRLTGACTRCKRLKMKCSFADNDSTCARCIVGGHECVVLGRKPRSPGMRDILRKQIREKDVMIDNLLAKLNPASAAATPLALNPARLALTPEQRAQYRDVLMYLDKGAGASRASSDAGRQKIDLSALDEDFEEDSDSEGASSGIEDLQESTSSLHLHPLPTRRAPAGVLASTALESRSRLSSPVSGRDPTSSGESELPDDSAEGGGITSSAYFEPGPFANLDLRRLIVERQAAPDIILSGLINNDDVGNLFHIFYQWINPVMPIFDENIHTPAAVLGRCPFLFTVVCTLASRFYDEKPEIYPMAVHMTKAAAANAFLDGCKTLEMCQAFALMAAYMPPARRWDEDRQFFYSALAFRLALDLELHRVPETMPTDERAQREVLNRLRTHIICFIIDRCFCINLGKPFMIPEDELIRNAATHFLGHAYSLDADNYMVSLVELLRIMGRFATLVNPAMDARPARNDLDLASTHRVFSDELRSWNEVATTRCARELSSAAGRDDRLRMGLMTSVYEYCRLITFSVGLQEVIKTGKLQEDTVFFAGCLHAASAVVNCVVERILPTGFIRYSPEYVFALSAYGAAMLTKCLRPEFSCKLDQRQEARVVELIKRLLYAIESTNAGAAESTPRRRFARFLQQLVASRIWERRNAGGAPCGQPQPEMGGGPGPAQPVPALAPPVGPHGPMSPLQAQLKAPHFEMPAHDMQLPPAWDAQTIHPDPMQSLFTFTEQDIMPNFMAFPDQTSSWFM</sequence>
<feature type="region of interest" description="Disordered" evidence="7">
    <location>
        <begin position="1"/>
        <end position="22"/>
    </location>
</feature>
<evidence type="ECO:0000313" key="10">
    <source>
        <dbReference type="Proteomes" id="UP000703269"/>
    </source>
</evidence>
<protein>
    <submittedName>
        <fullName evidence="9">Fungal specific transcription factor domain-containing protein</fullName>
    </submittedName>
</protein>
<dbReference type="GO" id="GO:0000976">
    <property type="term" value="F:transcription cis-regulatory region binding"/>
    <property type="evidence" value="ECO:0007669"/>
    <property type="project" value="TreeGrafter"/>
</dbReference>
<keyword evidence="10" id="KW-1185">Reference proteome</keyword>
<gene>
    <name evidence="9" type="ORF">PsYK624_051370</name>
</gene>
<dbReference type="PANTHER" id="PTHR31845">
    <property type="entry name" value="FINGER DOMAIN PROTEIN, PUTATIVE-RELATED"/>
    <property type="match status" value="1"/>
</dbReference>
<feature type="compositionally biased region" description="Polar residues" evidence="7">
    <location>
        <begin position="309"/>
        <end position="329"/>
    </location>
</feature>
<name>A0A9P3G4K8_9APHY</name>
<dbReference type="PROSITE" id="PS00463">
    <property type="entry name" value="ZN2_CY6_FUNGAL_1"/>
    <property type="match status" value="1"/>
</dbReference>
<evidence type="ECO:0000256" key="2">
    <source>
        <dbReference type="ARBA" id="ARBA00022723"/>
    </source>
</evidence>
<feature type="domain" description="Zn(2)-C6 fungal-type" evidence="8">
    <location>
        <begin position="141"/>
        <end position="173"/>
    </location>
</feature>
<dbReference type="InterPro" id="IPR007219">
    <property type="entry name" value="XnlR_reg_dom"/>
</dbReference>
<evidence type="ECO:0000256" key="6">
    <source>
        <dbReference type="ARBA" id="ARBA00023242"/>
    </source>
</evidence>
<dbReference type="PROSITE" id="PS50048">
    <property type="entry name" value="ZN2_CY6_FUNGAL_2"/>
    <property type="match status" value="1"/>
</dbReference>
<dbReference type="AlphaFoldDB" id="A0A9P3G4K8"/>
<dbReference type="InterPro" id="IPR036864">
    <property type="entry name" value="Zn2-C6_fun-type_DNA-bd_sf"/>
</dbReference>
<evidence type="ECO:0000256" key="4">
    <source>
        <dbReference type="ARBA" id="ARBA00023125"/>
    </source>
</evidence>
<dbReference type="Proteomes" id="UP000703269">
    <property type="component" value="Unassembled WGS sequence"/>
</dbReference>
<feature type="compositionally biased region" description="Acidic residues" evidence="7">
    <location>
        <begin position="261"/>
        <end position="272"/>
    </location>
</feature>
<dbReference type="EMBL" id="BPQB01000011">
    <property type="protein sequence ID" value="GJE89047.1"/>
    <property type="molecule type" value="Genomic_DNA"/>
</dbReference>
<dbReference type="Pfam" id="PF04082">
    <property type="entry name" value="Fungal_trans"/>
    <property type="match status" value="1"/>
</dbReference>
<evidence type="ECO:0000256" key="5">
    <source>
        <dbReference type="ARBA" id="ARBA00023163"/>
    </source>
</evidence>
<feature type="region of interest" description="Disordered" evidence="7">
    <location>
        <begin position="780"/>
        <end position="802"/>
    </location>
</feature>
<dbReference type="CDD" id="cd12148">
    <property type="entry name" value="fungal_TF_MHR"/>
    <property type="match status" value="1"/>
</dbReference>
<keyword evidence="6" id="KW-0539">Nucleus</keyword>
<comment type="caution">
    <text evidence="9">The sequence shown here is derived from an EMBL/GenBank/DDBJ whole genome shotgun (WGS) entry which is preliminary data.</text>
</comment>
<evidence type="ECO:0000259" key="8">
    <source>
        <dbReference type="PROSITE" id="PS50048"/>
    </source>
</evidence>
<evidence type="ECO:0000313" key="9">
    <source>
        <dbReference type="EMBL" id="GJE89047.1"/>
    </source>
</evidence>
<dbReference type="SUPFAM" id="SSF57701">
    <property type="entry name" value="Zn2/Cys6 DNA-binding domain"/>
    <property type="match status" value="1"/>
</dbReference>
<dbReference type="Pfam" id="PF00172">
    <property type="entry name" value="Zn_clus"/>
    <property type="match status" value="1"/>
</dbReference>
<dbReference type="InterPro" id="IPR001138">
    <property type="entry name" value="Zn2Cys6_DnaBD"/>
</dbReference>
<dbReference type="Gene3D" id="4.10.240.10">
    <property type="entry name" value="Zn(2)-C6 fungal-type DNA-binding domain"/>
    <property type="match status" value="1"/>
</dbReference>
<dbReference type="GO" id="GO:0000981">
    <property type="term" value="F:DNA-binding transcription factor activity, RNA polymerase II-specific"/>
    <property type="evidence" value="ECO:0007669"/>
    <property type="project" value="InterPro"/>
</dbReference>
<dbReference type="PANTHER" id="PTHR31845:SF19">
    <property type="entry name" value="TRANSCRIPTION FACTOR DOMAIN-CONTAINING PROTEIN"/>
    <property type="match status" value="1"/>
</dbReference>
<evidence type="ECO:0000256" key="3">
    <source>
        <dbReference type="ARBA" id="ARBA00023015"/>
    </source>
</evidence>
<feature type="region of interest" description="Disordered" evidence="7">
    <location>
        <begin position="260"/>
        <end position="283"/>
    </location>
</feature>
<reference evidence="9 10" key="1">
    <citation type="submission" date="2021-08" db="EMBL/GenBank/DDBJ databases">
        <title>Draft Genome Sequence of Phanerochaete sordida strain YK-624.</title>
        <authorList>
            <person name="Mori T."/>
            <person name="Dohra H."/>
            <person name="Suzuki T."/>
            <person name="Kawagishi H."/>
            <person name="Hirai H."/>
        </authorList>
    </citation>
    <scope>NUCLEOTIDE SEQUENCE [LARGE SCALE GENOMIC DNA]</scope>
    <source>
        <strain evidence="9 10">YK-624</strain>
    </source>
</reference>
<keyword evidence="4" id="KW-0238">DNA-binding</keyword>
<dbReference type="GO" id="GO:0005634">
    <property type="term" value="C:nucleus"/>
    <property type="evidence" value="ECO:0007669"/>
    <property type="project" value="UniProtKB-SubCell"/>
</dbReference>
<dbReference type="GO" id="GO:0008270">
    <property type="term" value="F:zinc ion binding"/>
    <property type="evidence" value="ECO:0007669"/>
    <property type="project" value="InterPro"/>
</dbReference>
<keyword evidence="5" id="KW-0804">Transcription</keyword>
<proteinExistence type="predicted"/>
<dbReference type="SMART" id="SM00066">
    <property type="entry name" value="GAL4"/>
    <property type="match status" value="1"/>
</dbReference>
<keyword evidence="2" id="KW-0479">Metal-binding</keyword>
<dbReference type="GO" id="GO:0006351">
    <property type="term" value="P:DNA-templated transcription"/>
    <property type="evidence" value="ECO:0007669"/>
    <property type="project" value="InterPro"/>
</dbReference>
<comment type="subcellular location">
    <subcellularLocation>
        <location evidence="1">Nucleus</location>
    </subcellularLocation>
</comment>
<dbReference type="InterPro" id="IPR051089">
    <property type="entry name" value="prtT"/>
</dbReference>
<dbReference type="OrthoDB" id="39175at2759"/>